<comment type="caution">
    <text evidence="2">The sequence shown here is derived from an EMBL/GenBank/DDBJ whole genome shotgun (WGS) entry which is preliminary data.</text>
</comment>
<evidence type="ECO:0000313" key="3">
    <source>
        <dbReference type="Proteomes" id="UP000272474"/>
    </source>
</evidence>
<dbReference type="AlphaFoldDB" id="A0A3A9ZIV3"/>
<evidence type="ECO:0000259" key="1">
    <source>
        <dbReference type="SMART" id="SM00953"/>
    </source>
</evidence>
<accession>A0A3A9ZIV3</accession>
<dbReference type="EMBL" id="RBAL01000001">
    <property type="protein sequence ID" value="RKN47227.1"/>
    <property type="molecule type" value="Genomic_DNA"/>
</dbReference>
<feature type="domain" description="RES" evidence="1">
    <location>
        <begin position="35"/>
        <end position="185"/>
    </location>
</feature>
<dbReference type="OrthoDB" id="4258344at2"/>
<dbReference type="SMART" id="SM00953">
    <property type="entry name" value="RES"/>
    <property type="match status" value="1"/>
</dbReference>
<dbReference type="InterPro" id="IPR014914">
    <property type="entry name" value="RES_dom"/>
</dbReference>
<name>A0A3A9ZIV3_9ACTN</name>
<dbReference type="RefSeq" id="WP_120675180.1">
    <property type="nucleotide sequence ID" value="NZ_RBAL01000001.1"/>
</dbReference>
<dbReference type="Pfam" id="PF08808">
    <property type="entry name" value="RES"/>
    <property type="match status" value="1"/>
</dbReference>
<sequence length="224" mass="24720">MPAYAPPAGLAPHCTTLEAGTRLWRCHLTPFPAAGFHARSAHPHFGGGRFDGTAEDPFKVLYVADEPLTALAEVFLRSREFGPDGGRLIPWAQARTRSLTRLVTTRPLPLIRLVDEEDLAAIGQDRWLVEEEGVSVYPQTRCWTAALRRDAPWAKGLVWQSRRRRPRLAYVLFGDRCGEDVLKAEPEVFHDLGTEAGVREANLLLAALNAAISLPEAGPWPGGR</sequence>
<proteinExistence type="predicted"/>
<evidence type="ECO:0000313" key="2">
    <source>
        <dbReference type="EMBL" id="RKN47227.1"/>
    </source>
</evidence>
<gene>
    <name evidence="2" type="ORF">D7294_00180</name>
</gene>
<reference evidence="2 3" key="1">
    <citation type="journal article" date="2014" name="Int. J. Syst. Evol. Microbiol.">
        <title>Streptomyces hoynatensis sp. nov., isolated from deep marine sediment.</title>
        <authorList>
            <person name="Veyisoglu A."/>
            <person name="Sahin N."/>
        </authorList>
    </citation>
    <scope>NUCLEOTIDE SEQUENCE [LARGE SCALE GENOMIC DNA]</scope>
    <source>
        <strain evidence="2 3">KCTC 29097</strain>
    </source>
</reference>
<dbReference type="Proteomes" id="UP000272474">
    <property type="component" value="Unassembled WGS sequence"/>
</dbReference>
<organism evidence="2 3">
    <name type="scientific">Streptomyces hoynatensis</name>
    <dbReference type="NCBI Taxonomy" id="1141874"/>
    <lineage>
        <taxon>Bacteria</taxon>
        <taxon>Bacillati</taxon>
        <taxon>Actinomycetota</taxon>
        <taxon>Actinomycetes</taxon>
        <taxon>Kitasatosporales</taxon>
        <taxon>Streptomycetaceae</taxon>
        <taxon>Streptomyces</taxon>
    </lineage>
</organism>
<keyword evidence="3" id="KW-1185">Reference proteome</keyword>
<protein>
    <submittedName>
        <fullName evidence="2">RES domain-containing protein</fullName>
    </submittedName>
</protein>